<dbReference type="InterPro" id="IPR009073">
    <property type="entry name" value="HscB_oligo_C"/>
</dbReference>
<dbReference type="PANTHER" id="PTHR34560">
    <property type="entry name" value="POLYKETIDE CYCLASE/DEHYDRASE/LIPID TRANSPORT SUPERFAMILY PROTEIN"/>
    <property type="match status" value="1"/>
</dbReference>
<dbReference type="InterPro" id="IPR013766">
    <property type="entry name" value="Thioredoxin_domain"/>
</dbReference>
<dbReference type="GO" id="GO:0001671">
    <property type="term" value="F:ATPase activator activity"/>
    <property type="evidence" value="ECO:0007669"/>
    <property type="project" value="InterPro"/>
</dbReference>
<dbReference type="AlphaFoldDB" id="A0AAU9T0D8"/>
<dbReference type="InterPro" id="IPR036249">
    <property type="entry name" value="Thioredoxin-like_sf"/>
</dbReference>
<feature type="compositionally biased region" description="Polar residues" evidence="7">
    <location>
        <begin position="451"/>
        <end position="466"/>
    </location>
</feature>
<dbReference type="InterPro" id="IPR001623">
    <property type="entry name" value="DnaJ_domain"/>
</dbReference>
<dbReference type="EMBL" id="OU466862">
    <property type="protein sequence ID" value="CAH2073858.1"/>
    <property type="molecule type" value="Genomic_DNA"/>
</dbReference>
<dbReference type="GO" id="GO:0044571">
    <property type="term" value="P:[2Fe-2S] cluster assembly"/>
    <property type="evidence" value="ECO:0007669"/>
    <property type="project" value="InterPro"/>
</dbReference>
<name>A0AAU9T0D8_THLAR</name>
<evidence type="ECO:0000259" key="8">
    <source>
        <dbReference type="PROSITE" id="PS50076"/>
    </source>
</evidence>
<sequence>MQKKREICEYRDKLDKTLSSPELTNHETLKSLLRNQLSSSKEYREDILDKKAADVWKLLSTLRSVSMTDHLGDNDASSCGDWKLKQDLEDCRVMYREGLDGSPFHTMLVEGYMDAPVENCLCVSLESTLYKKWWPQFTFPPFKVLKSTCLQNVGIGEQICLVRMKVPWPLAEREIIVHFFVFEYFKDGLVVILMNSISNLDSIGVSSKDVTKNVIPEPTDAVRIDLVGGFVLQKVTPERSYFRTIGELDIKLDFVPPSLMNFVSRQVVGNGFRLYKKSVASVAKYDEDYSRALADPLYTKIRQALYSIDKAIEEEPKLEGNGEVNGDSLPKKEHENDEGASEDEPAHFRKTVTEIEEEEEEEEDFEESVSSEEGNVNAKTHVDDMGRRFCISPEVEQALGTLDRVIYMVRNATPIQEAEKLSPNRAENQTKTVSLLENIIERTVSERSQRQDFSTSTVTQEASNFSQEEKSEKVTGQKDGILNKELHSCSPSFSASLDSSVLLRCSGIKVERNLMESKITSASAPTKPFFCLKWPWDSNKQPKPSSVCDFQGPWLFRSMQSVGSIALSSFNSFGFGHGVTGPKKKPLSSYEQGEAEQRAFAAALASEKEATVLEFYSPKCRLCNSLLNFVLVVEKRNSNWLSITMADAENEKWFPELLHYDIKYVPCFVLLDKNGQALAKTGVPSSRAHVIADVLLYRSNLFLFFVLLFLNVKESILVIRSYRDGKLKWNTTMSPEPEPELCLSFPSPMNRTKKLVASISTLLTRRTFSSDFRCNPLATIAINSQPHFSRDSLKPPSSAKTLAISVNWLRFSGRAFCSDRRSSVCWNCGFSSAFLFCDSCRSIQPVDDSVDYFQIFGLENKYELDAGSLESKYKDWQKKLHPDLVHNKSKKERDYAAEQSAKVTEALRTLTKRLSRAIYIMKLNGIHINEEETLTDPELLMEIMELREAITEANDSNALNHIRSQVQERLKQSSDSFVEAFESQRFDEAVKCIQRMTYYDRACEEIVKKL</sequence>
<feature type="domain" description="J" evidence="8">
    <location>
        <begin position="851"/>
        <end position="923"/>
    </location>
</feature>
<dbReference type="NCBIfam" id="TIGR00714">
    <property type="entry name" value="hscB"/>
    <property type="match status" value="1"/>
</dbReference>
<dbReference type="InterPro" id="IPR036869">
    <property type="entry name" value="J_dom_sf"/>
</dbReference>
<dbReference type="Gene3D" id="3.30.530.20">
    <property type="match status" value="1"/>
</dbReference>
<dbReference type="SUPFAM" id="SSF46565">
    <property type="entry name" value="Chaperone J-domain"/>
    <property type="match status" value="1"/>
</dbReference>
<evidence type="ECO:0000256" key="1">
    <source>
        <dbReference type="ARBA" id="ARBA00004173"/>
    </source>
</evidence>
<dbReference type="InterPro" id="IPR036386">
    <property type="entry name" value="HscB_C_sf"/>
</dbReference>
<comment type="subcellular location">
    <subcellularLocation>
        <location evidence="2">Cytoplasm</location>
    </subcellularLocation>
    <subcellularLocation>
        <location evidence="1">Mitochondrion</location>
    </subcellularLocation>
</comment>
<keyword evidence="10" id="KW-1185">Reference proteome</keyword>
<dbReference type="Pfam" id="PF00085">
    <property type="entry name" value="Thioredoxin"/>
    <property type="match status" value="1"/>
</dbReference>
<evidence type="ECO:0000256" key="3">
    <source>
        <dbReference type="ARBA" id="ARBA00010476"/>
    </source>
</evidence>
<accession>A0AAU9T0D8</accession>
<dbReference type="Gene3D" id="1.20.1280.20">
    <property type="entry name" value="HscB, C-terminal domain"/>
    <property type="match status" value="1"/>
</dbReference>
<dbReference type="Proteomes" id="UP000836841">
    <property type="component" value="Chromosome 6"/>
</dbReference>
<dbReference type="Gene3D" id="1.10.287.110">
    <property type="entry name" value="DnaJ domain"/>
    <property type="match status" value="1"/>
</dbReference>
<dbReference type="InterPro" id="IPR004640">
    <property type="entry name" value="HscB"/>
</dbReference>
<dbReference type="GO" id="GO:0051259">
    <property type="term" value="P:protein complex oligomerization"/>
    <property type="evidence" value="ECO:0007669"/>
    <property type="project" value="InterPro"/>
</dbReference>
<keyword evidence="6" id="KW-0143">Chaperone</keyword>
<dbReference type="SUPFAM" id="SSF52833">
    <property type="entry name" value="Thioredoxin-like"/>
    <property type="match status" value="1"/>
</dbReference>
<dbReference type="GO" id="GO:0005739">
    <property type="term" value="C:mitochondrion"/>
    <property type="evidence" value="ECO:0007669"/>
    <property type="project" value="UniProtKB-SubCell"/>
</dbReference>
<feature type="region of interest" description="Disordered" evidence="7">
    <location>
        <begin position="317"/>
        <end position="378"/>
    </location>
</feature>
<feature type="compositionally biased region" description="Acidic residues" evidence="7">
    <location>
        <begin position="354"/>
        <end position="370"/>
    </location>
</feature>
<evidence type="ECO:0000256" key="5">
    <source>
        <dbReference type="ARBA" id="ARBA00023128"/>
    </source>
</evidence>
<dbReference type="SUPFAM" id="SSF47144">
    <property type="entry name" value="HSC20 (HSCB), C-terminal oligomerisation domain"/>
    <property type="match status" value="1"/>
</dbReference>
<dbReference type="FunFam" id="1.20.1280.20:FF:000002">
    <property type="entry name" value="HscB mitochondrial iron-sulfur cluster co-chaperone"/>
    <property type="match status" value="1"/>
</dbReference>
<proteinExistence type="inferred from homology"/>
<dbReference type="CDD" id="cd06257">
    <property type="entry name" value="DnaJ"/>
    <property type="match status" value="1"/>
</dbReference>
<evidence type="ECO:0000256" key="4">
    <source>
        <dbReference type="ARBA" id="ARBA00022490"/>
    </source>
</evidence>
<feature type="compositionally biased region" description="Basic and acidic residues" evidence="7">
    <location>
        <begin position="467"/>
        <end position="477"/>
    </location>
</feature>
<dbReference type="InterPro" id="IPR023393">
    <property type="entry name" value="START-like_dom_sf"/>
</dbReference>
<protein>
    <recommendedName>
        <fullName evidence="8">J domain-containing protein</fullName>
    </recommendedName>
</protein>
<dbReference type="FunFam" id="1.10.287.110:FF:000082">
    <property type="entry name" value="Iron-sulfur cluster co-chaperone protein HscB, mitochondrial"/>
    <property type="match status" value="1"/>
</dbReference>
<dbReference type="Gene3D" id="3.40.30.10">
    <property type="entry name" value="Glutaredoxin"/>
    <property type="match status" value="1"/>
</dbReference>
<feature type="compositionally biased region" description="Basic and acidic residues" evidence="7">
    <location>
        <begin position="344"/>
        <end position="353"/>
    </location>
</feature>
<dbReference type="PROSITE" id="PS50076">
    <property type="entry name" value="DNAJ_2"/>
    <property type="match status" value="1"/>
</dbReference>
<reference evidence="9 10" key="1">
    <citation type="submission" date="2022-03" db="EMBL/GenBank/DDBJ databases">
        <authorList>
            <person name="Nunn A."/>
            <person name="Chopra R."/>
            <person name="Nunn A."/>
            <person name="Contreras Garrido A."/>
        </authorList>
    </citation>
    <scope>NUCLEOTIDE SEQUENCE [LARGE SCALE GENOMIC DNA]</scope>
</reference>
<evidence type="ECO:0000313" key="10">
    <source>
        <dbReference type="Proteomes" id="UP000836841"/>
    </source>
</evidence>
<evidence type="ECO:0000256" key="6">
    <source>
        <dbReference type="ARBA" id="ARBA00023186"/>
    </source>
</evidence>
<comment type="similarity">
    <text evidence="3">Belongs to the HscB family.</text>
</comment>
<dbReference type="PANTHER" id="PTHR34560:SF1">
    <property type="entry name" value="START DOMAIN-CONTAINING PROTEIN"/>
    <property type="match status" value="1"/>
</dbReference>
<dbReference type="SUPFAM" id="SSF55961">
    <property type="entry name" value="Bet v1-like"/>
    <property type="match status" value="1"/>
</dbReference>
<evidence type="ECO:0000256" key="2">
    <source>
        <dbReference type="ARBA" id="ARBA00004496"/>
    </source>
</evidence>
<evidence type="ECO:0000256" key="7">
    <source>
        <dbReference type="SAM" id="MobiDB-lite"/>
    </source>
</evidence>
<keyword evidence="5" id="KW-0496">Mitochondrion</keyword>
<evidence type="ECO:0000313" key="9">
    <source>
        <dbReference type="EMBL" id="CAH2073858.1"/>
    </source>
</evidence>
<keyword evidence="4" id="KW-0963">Cytoplasm</keyword>
<gene>
    <name evidence="9" type="ORF">TAV2_LOCUS20409</name>
</gene>
<feature type="region of interest" description="Disordered" evidence="7">
    <location>
        <begin position="447"/>
        <end position="477"/>
    </location>
</feature>
<dbReference type="GO" id="GO:0051087">
    <property type="term" value="F:protein-folding chaperone binding"/>
    <property type="evidence" value="ECO:0007669"/>
    <property type="project" value="InterPro"/>
</dbReference>
<organism evidence="9 10">
    <name type="scientific">Thlaspi arvense</name>
    <name type="common">Field penny-cress</name>
    <dbReference type="NCBI Taxonomy" id="13288"/>
    <lineage>
        <taxon>Eukaryota</taxon>
        <taxon>Viridiplantae</taxon>
        <taxon>Streptophyta</taxon>
        <taxon>Embryophyta</taxon>
        <taxon>Tracheophyta</taxon>
        <taxon>Spermatophyta</taxon>
        <taxon>Magnoliopsida</taxon>
        <taxon>eudicotyledons</taxon>
        <taxon>Gunneridae</taxon>
        <taxon>Pentapetalae</taxon>
        <taxon>rosids</taxon>
        <taxon>malvids</taxon>
        <taxon>Brassicales</taxon>
        <taxon>Brassicaceae</taxon>
        <taxon>Thlaspideae</taxon>
        <taxon>Thlaspi</taxon>
    </lineage>
</organism>
<dbReference type="Pfam" id="PF07743">
    <property type="entry name" value="HSCB_C"/>
    <property type="match status" value="1"/>
</dbReference>